<name>A0A2J6RX90_HYAVF</name>
<feature type="region of interest" description="Disordered" evidence="1">
    <location>
        <begin position="285"/>
        <end position="311"/>
    </location>
</feature>
<evidence type="ECO:0000313" key="4">
    <source>
        <dbReference type="EMBL" id="PMD43122.1"/>
    </source>
</evidence>
<dbReference type="CDD" id="cd00920">
    <property type="entry name" value="Cupredoxin"/>
    <property type="match status" value="1"/>
</dbReference>
<dbReference type="EMBL" id="KZ613942">
    <property type="protein sequence ID" value="PMD43122.1"/>
    <property type="molecule type" value="Genomic_DNA"/>
</dbReference>
<keyword evidence="2" id="KW-0732">Signal</keyword>
<dbReference type="Gene3D" id="3.90.1300.10">
    <property type="entry name" value="Amidase signature (AS) domain"/>
    <property type="match status" value="1"/>
</dbReference>
<dbReference type="PANTHER" id="PTHR42678:SF34">
    <property type="entry name" value="OS04G0183300 PROTEIN"/>
    <property type="match status" value="1"/>
</dbReference>
<organism evidence="4 5">
    <name type="scientific">Hyaloscypha variabilis (strain UAMH 11265 / GT02V1 / F)</name>
    <name type="common">Meliniomyces variabilis</name>
    <dbReference type="NCBI Taxonomy" id="1149755"/>
    <lineage>
        <taxon>Eukaryota</taxon>
        <taxon>Fungi</taxon>
        <taxon>Dikarya</taxon>
        <taxon>Ascomycota</taxon>
        <taxon>Pezizomycotina</taxon>
        <taxon>Leotiomycetes</taxon>
        <taxon>Helotiales</taxon>
        <taxon>Hyaloscyphaceae</taxon>
        <taxon>Hyaloscypha</taxon>
        <taxon>Hyaloscypha variabilis</taxon>
    </lineage>
</organism>
<evidence type="ECO:0000256" key="2">
    <source>
        <dbReference type="SAM" id="SignalP"/>
    </source>
</evidence>
<dbReference type="OrthoDB" id="566138at2759"/>
<dbReference type="SUPFAM" id="SSF75304">
    <property type="entry name" value="Amidase signature (AS) enzymes"/>
    <property type="match status" value="1"/>
</dbReference>
<evidence type="ECO:0000313" key="5">
    <source>
        <dbReference type="Proteomes" id="UP000235786"/>
    </source>
</evidence>
<dbReference type="Proteomes" id="UP000235786">
    <property type="component" value="Unassembled WGS sequence"/>
</dbReference>
<dbReference type="STRING" id="1149755.A0A2J6RX90"/>
<proteinExistence type="predicted"/>
<dbReference type="InterPro" id="IPR008972">
    <property type="entry name" value="Cupredoxin"/>
</dbReference>
<dbReference type="AlphaFoldDB" id="A0A2J6RX90"/>
<sequence>MYFSSIYLLSVLPVTFAQYGDYGSGGSTASTTGAAPATTTASSSGSVHTVTVGKGALAYSPNRPTAFFSGPFSQSSGQNANVFTLTINDTNPIWFYCAVPTHCESGMAGVINPPTGNDTIAAYIANAAKATTQAPATVQGGIIGPAKVVTQSTSSTGSSTGSFTSSAVTTSATAKSAGVEARGGVKWVVLAITGVAAAVGECGVATRGVLSTVGLSGLHLKLLLSWDLLGNYFGAVLTQISFNSLNLLSPLWLGLANWHHVLASVSPRDPVFHVLYSTSSPSATPPLGATQYRSDLSRSSSPSTQNENKNGLNLKALISTAPESKLIERAKQLDRERGEGYSRGHLHGTPIVLKVCVATHPDLGMTTNASNYALLEDKVVKNSPIVQRLLASGAIIIGKSNLSGPILSFSRNSVLSSRYRQLSLSHPGANWRRDEGLIDGFSPVGGQTKSPYIYGEIELDEGDLSPSSPSGSSTGSAVSVSAGFALIGIGTENDGSIVQLSSRQALYSLKPTAGLISVEGCWRTSKSLDTPGAIARSARDVAVAIEAFLDETARSNLPATGYMSLFNTSFEGIKIGLVDPALWRFPPGLWVPSDEANEQHDPAYHASIKKMEALGAMVYPLSLPLPKELSQDRDGLLIDIDDNKAPPYSESENVDVETAYPILT</sequence>
<dbReference type="InterPro" id="IPR023631">
    <property type="entry name" value="Amidase_dom"/>
</dbReference>
<protein>
    <submittedName>
        <fullName evidence="4">Amidase signature enzyme</fullName>
    </submittedName>
</protein>
<dbReference type="SUPFAM" id="SSF49503">
    <property type="entry name" value="Cupredoxins"/>
    <property type="match status" value="1"/>
</dbReference>
<keyword evidence="5" id="KW-1185">Reference proteome</keyword>
<evidence type="ECO:0000259" key="3">
    <source>
        <dbReference type="Pfam" id="PF01425"/>
    </source>
</evidence>
<dbReference type="Gene3D" id="2.60.40.420">
    <property type="entry name" value="Cupredoxins - blue copper proteins"/>
    <property type="match status" value="1"/>
</dbReference>
<dbReference type="PANTHER" id="PTHR42678">
    <property type="entry name" value="AMIDASE"/>
    <property type="match status" value="1"/>
</dbReference>
<dbReference type="InterPro" id="IPR036928">
    <property type="entry name" value="AS_sf"/>
</dbReference>
<reference evidence="4 5" key="1">
    <citation type="submission" date="2016-04" db="EMBL/GenBank/DDBJ databases">
        <title>A degradative enzymes factory behind the ericoid mycorrhizal symbiosis.</title>
        <authorList>
            <consortium name="DOE Joint Genome Institute"/>
            <person name="Martino E."/>
            <person name="Morin E."/>
            <person name="Grelet G."/>
            <person name="Kuo A."/>
            <person name="Kohler A."/>
            <person name="Daghino S."/>
            <person name="Barry K."/>
            <person name="Choi C."/>
            <person name="Cichocki N."/>
            <person name="Clum A."/>
            <person name="Copeland A."/>
            <person name="Hainaut M."/>
            <person name="Haridas S."/>
            <person name="Labutti K."/>
            <person name="Lindquist E."/>
            <person name="Lipzen A."/>
            <person name="Khouja H.-R."/>
            <person name="Murat C."/>
            <person name="Ohm R."/>
            <person name="Olson A."/>
            <person name="Spatafora J."/>
            <person name="Veneault-Fourrey C."/>
            <person name="Henrissat B."/>
            <person name="Grigoriev I."/>
            <person name="Martin F."/>
            <person name="Perotto S."/>
        </authorList>
    </citation>
    <scope>NUCLEOTIDE SEQUENCE [LARGE SCALE GENOMIC DNA]</scope>
    <source>
        <strain evidence="4 5">F</strain>
    </source>
</reference>
<accession>A0A2J6RX90</accession>
<feature type="domain" description="Amidase" evidence="3">
    <location>
        <begin position="315"/>
        <end position="404"/>
    </location>
</feature>
<feature type="signal peptide" evidence="2">
    <location>
        <begin position="1"/>
        <end position="17"/>
    </location>
</feature>
<feature type="domain" description="Amidase" evidence="3">
    <location>
        <begin position="468"/>
        <end position="629"/>
    </location>
</feature>
<gene>
    <name evidence="4" type="ORF">L207DRAFT_563878</name>
</gene>
<dbReference type="Pfam" id="PF01425">
    <property type="entry name" value="Amidase"/>
    <property type="match status" value="2"/>
</dbReference>
<evidence type="ECO:0000256" key="1">
    <source>
        <dbReference type="SAM" id="MobiDB-lite"/>
    </source>
</evidence>
<feature type="chain" id="PRO_5014327149" evidence="2">
    <location>
        <begin position="18"/>
        <end position="664"/>
    </location>
</feature>